<keyword evidence="5" id="KW-0472">Membrane</keyword>
<evidence type="ECO:0000313" key="8">
    <source>
        <dbReference type="Proteomes" id="UP000092247"/>
    </source>
</evidence>
<sequence length="490" mass="54634">MKPFKEVCPGGTTITCRVEGAQLPSPANECYLKEKALFAIYFPRKAYTKDGAKRSLKQLAMSGLIRIEEIIHDWLWSYKAEVVFAIRGVKKKPLPMMATSKNKRGKYGGNLPHSENPFARPSPEQWLREGVTQMRRPDIILVRDQSNRWPGRSEGWDGKGATDNLLRLIEVKFPGDSLSEEQERDYKQIATEDRFSVFYVEDNRRREERESARQAQAGLLATYEKRHGKLPVSEESLQTLMLVDIPLVSEQIWQVKPVLSLWWALNVDIPAFGRAVLAESQSVSAWQVFTDGMQEAGEYLIQEAQGYIAAGYQYTGDTAAQTWAIACDYTRYGLDFLSDELQTAFAATGVWFRETGKWVIREVVEPGTDALVYAVYWLGDAGGKMIQLSKEYLLGEWQKICFYTDLTIEVLKSIKWLQMMTDLGNGMVQVALWVEDHVFEIIVSVAVAAAIVVLVALMPVSGGTSGAAAAGLGDALAAFLAGAALTTATQ</sequence>
<comment type="cofactor">
    <cofactor evidence="1">
        <name>Mg(2+)</name>
        <dbReference type="ChEBI" id="CHEBI:18420"/>
    </cofactor>
</comment>
<feature type="transmembrane region" description="Helical" evidence="5">
    <location>
        <begin position="441"/>
        <end position="460"/>
    </location>
</feature>
<dbReference type="GO" id="GO:0016788">
    <property type="term" value="F:hydrolase activity, acting on ester bonds"/>
    <property type="evidence" value="ECO:0007669"/>
    <property type="project" value="InterPro"/>
</dbReference>
<dbReference type="GO" id="GO:0004518">
    <property type="term" value="F:nuclease activity"/>
    <property type="evidence" value="ECO:0007669"/>
    <property type="project" value="UniProtKB-KW"/>
</dbReference>
<evidence type="ECO:0000256" key="1">
    <source>
        <dbReference type="ARBA" id="ARBA00001946"/>
    </source>
</evidence>
<gene>
    <name evidence="7" type="ORF">AYY17_20355</name>
</gene>
<name>A0A1B8HBZ3_9GAMM</name>
<evidence type="ECO:0000256" key="3">
    <source>
        <dbReference type="ARBA" id="ARBA00022801"/>
    </source>
</evidence>
<evidence type="ECO:0000256" key="4">
    <source>
        <dbReference type="SAM" id="MobiDB-lite"/>
    </source>
</evidence>
<dbReference type="EMBL" id="LZEX01000018">
    <property type="protein sequence ID" value="OBU06583.1"/>
    <property type="molecule type" value="Genomic_DNA"/>
</dbReference>
<evidence type="ECO:0000259" key="6">
    <source>
        <dbReference type="SMART" id="SM00990"/>
    </source>
</evidence>
<dbReference type="RefSeq" id="WP_067423874.1">
    <property type="nucleotide sequence ID" value="NZ_LZEX01000018.1"/>
</dbReference>
<feature type="domain" description="VRR-NUC" evidence="6">
    <location>
        <begin position="75"/>
        <end position="202"/>
    </location>
</feature>
<evidence type="ECO:0000256" key="5">
    <source>
        <dbReference type="SAM" id="Phobius"/>
    </source>
</evidence>
<dbReference type="Proteomes" id="UP000092247">
    <property type="component" value="Unassembled WGS sequence"/>
</dbReference>
<organism evidence="7 8">
    <name type="scientific">Morganella psychrotolerans</name>
    <dbReference type="NCBI Taxonomy" id="368603"/>
    <lineage>
        <taxon>Bacteria</taxon>
        <taxon>Pseudomonadati</taxon>
        <taxon>Pseudomonadota</taxon>
        <taxon>Gammaproteobacteria</taxon>
        <taxon>Enterobacterales</taxon>
        <taxon>Morganellaceae</taxon>
        <taxon>Morganella</taxon>
    </lineage>
</organism>
<feature type="region of interest" description="Disordered" evidence="4">
    <location>
        <begin position="100"/>
        <end position="122"/>
    </location>
</feature>
<dbReference type="AlphaFoldDB" id="A0A1B8HBZ3"/>
<keyword evidence="3" id="KW-0378">Hydrolase</keyword>
<dbReference type="Pfam" id="PF08774">
    <property type="entry name" value="VRR_NUC"/>
    <property type="match status" value="1"/>
</dbReference>
<feature type="transmembrane region" description="Helical" evidence="5">
    <location>
        <begin position="466"/>
        <end position="488"/>
    </location>
</feature>
<accession>A0A1B8HBZ3</accession>
<keyword evidence="2" id="KW-0540">Nuclease</keyword>
<dbReference type="InterPro" id="IPR014883">
    <property type="entry name" value="VRR_NUC"/>
</dbReference>
<evidence type="ECO:0000256" key="2">
    <source>
        <dbReference type="ARBA" id="ARBA00022722"/>
    </source>
</evidence>
<proteinExistence type="predicted"/>
<keyword evidence="5" id="KW-1133">Transmembrane helix</keyword>
<evidence type="ECO:0000313" key="7">
    <source>
        <dbReference type="EMBL" id="OBU06583.1"/>
    </source>
</evidence>
<protein>
    <recommendedName>
        <fullName evidence="6">VRR-NUC domain-containing protein</fullName>
    </recommendedName>
</protein>
<reference evidence="7 8" key="1">
    <citation type="submission" date="2016-06" db="EMBL/GenBank/DDBJ databases">
        <authorList>
            <person name="Kjaerup R.B."/>
            <person name="Dalgaard T.S."/>
            <person name="Juul-Madsen H.R."/>
        </authorList>
    </citation>
    <scope>NUCLEOTIDE SEQUENCE [LARGE SCALE GENOMIC DNA]</scope>
    <source>
        <strain evidence="7 8">GCSL-Mp3</strain>
    </source>
</reference>
<comment type="caution">
    <text evidence="7">The sequence shown here is derived from an EMBL/GenBank/DDBJ whole genome shotgun (WGS) entry which is preliminary data.</text>
</comment>
<keyword evidence="5" id="KW-0812">Transmembrane</keyword>
<dbReference type="SMART" id="SM00990">
    <property type="entry name" value="VRR_NUC"/>
    <property type="match status" value="1"/>
</dbReference>